<keyword evidence="3" id="KW-1185">Reference proteome</keyword>
<dbReference type="Proteomes" id="UP001501094">
    <property type="component" value="Unassembled WGS sequence"/>
</dbReference>
<accession>A0ABN2N7K5</accession>
<sequence length="210" mass="23231">MRAHPGCEVVVQDGHLVADGEVRDVGARLGDRARRVPAESDGRRQAEHRASRTARHEEVGGVDRRGRHADPQVAWAQWRRGDVGDERCVVALLGGEYTHEKHSFSRDDRRFDEAAVTHYRCATLRREAGTLKWETHPGVRHGGCAPAVRTGRPPAAYTRGADPRRRPTTCTCGMLPKRRNATGDDERRSAGTLATATARPAEPGNQETHR</sequence>
<dbReference type="EMBL" id="BAAANL010000002">
    <property type="protein sequence ID" value="GAA1856490.1"/>
    <property type="molecule type" value="Genomic_DNA"/>
</dbReference>
<feature type="region of interest" description="Disordered" evidence="1">
    <location>
        <begin position="144"/>
        <end position="210"/>
    </location>
</feature>
<gene>
    <name evidence="2" type="ORF">GCM10009751_12130</name>
</gene>
<reference evidence="2 3" key="1">
    <citation type="journal article" date="2019" name="Int. J. Syst. Evol. Microbiol.">
        <title>The Global Catalogue of Microorganisms (GCM) 10K type strain sequencing project: providing services to taxonomists for standard genome sequencing and annotation.</title>
        <authorList>
            <consortium name="The Broad Institute Genomics Platform"/>
            <consortium name="The Broad Institute Genome Sequencing Center for Infectious Disease"/>
            <person name="Wu L."/>
            <person name="Ma J."/>
        </authorList>
    </citation>
    <scope>NUCLEOTIDE SEQUENCE [LARGE SCALE GENOMIC DNA]</scope>
    <source>
        <strain evidence="2 3">JCM 14326</strain>
    </source>
</reference>
<protein>
    <submittedName>
        <fullName evidence="2">Uncharacterized protein</fullName>
    </submittedName>
</protein>
<evidence type="ECO:0000313" key="2">
    <source>
        <dbReference type="EMBL" id="GAA1856490.1"/>
    </source>
</evidence>
<evidence type="ECO:0000256" key="1">
    <source>
        <dbReference type="SAM" id="MobiDB-lite"/>
    </source>
</evidence>
<evidence type="ECO:0000313" key="3">
    <source>
        <dbReference type="Proteomes" id="UP001501094"/>
    </source>
</evidence>
<feature type="region of interest" description="Disordered" evidence="1">
    <location>
        <begin position="31"/>
        <end position="66"/>
    </location>
</feature>
<proteinExistence type="predicted"/>
<comment type="caution">
    <text evidence="2">The sequence shown here is derived from an EMBL/GenBank/DDBJ whole genome shotgun (WGS) entry which is preliminary data.</text>
</comment>
<name>A0ABN2N7K5_9MICO</name>
<organism evidence="2 3">
    <name type="scientific">Myceligenerans crystallogenes</name>
    <dbReference type="NCBI Taxonomy" id="316335"/>
    <lineage>
        <taxon>Bacteria</taxon>
        <taxon>Bacillati</taxon>
        <taxon>Actinomycetota</taxon>
        <taxon>Actinomycetes</taxon>
        <taxon>Micrococcales</taxon>
        <taxon>Promicromonosporaceae</taxon>
        <taxon>Myceligenerans</taxon>
    </lineage>
</organism>